<proteinExistence type="predicted"/>
<accession>A0ABS9Q6G2</accession>
<evidence type="ECO:0000313" key="3">
    <source>
        <dbReference type="Proteomes" id="UP001521931"/>
    </source>
</evidence>
<name>A0ABS9Q6G2_9MICO</name>
<feature type="compositionally biased region" description="Basic and acidic residues" evidence="1">
    <location>
        <begin position="1"/>
        <end position="13"/>
    </location>
</feature>
<feature type="region of interest" description="Disordered" evidence="1">
    <location>
        <begin position="1"/>
        <end position="54"/>
    </location>
</feature>
<sequence length="54" mass="5575">MSEQRPEDQRLTGDDAEQATGGSDGTTSLDELNDAGAGAGADQEGSTFEPEEDD</sequence>
<protein>
    <submittedName>
        <fullName evidence="2">Uncharacterized protein</fullName>
    </submittedName>
</protein>
<dbReference type="EMBL" id="JAKRCV010000072">
    <property type="protein sequence ID" value="MCG7323379.1"/>
    <property type="molecule type" value="Genomic_DNA"/>
</dbReference>
<comment type="caution">
    <text evidence="2">The sequence shown here is derived from an EMBL/GenBank/DDBJ whole genome shotgun (WGS) entry which is preliminary data.</text>
</comment>
<evidence type="ECO:0000313" key="2">
    <source>
        <dbReference type="EMBL" id="MCG7323379.1"/>
    </source>
</evidence>
<organism evidence="2 3">
    <name type="scientific">Arsenicicoccus bolidensis</name>
    <dbReference type="NCBI Taxonomy" id="229480"/>
    <lineage>
        <taxon>Bacteria</taxon>
        <taxon>Bacillati</taxon>
        <taxon>Actinomycetota</taxon>
        <taxon>Actinomycetes</taxon>
        <taxon>Micrococcales</taxon>
        <taxon>Intrasporangiaceae</taxon>
        <taxon>Arsenicicoccus</taxon>
    </lineage>
</organism>
<keyword evidence="3" id="KW-1185">Reference proteome</keyword>
<dbReference type="RefSeq" id="WP_019287136.1">
    <property type="nucleotide sequence ID" value="NZ_DAMCVA010000035.1"/>
</dbReference>
<evidence type="ECO:0000256" key="1">
    <source>
        <dbReference type="SAM" id="MobiDB-lite"/>
    </source>
</evidence>
<gene>
    <name evidence="2" type="ORF">MHL29_15985</name>
</gene>
<dbReference type="Proteomes" id="UP001521931">
    <property type="component" value="Unassembled WGS sequence"/>
</dbReference>
<reference evidence="2 3" key="1">
    <citation type="submission" date="2022-02" db="EMBL/GenBank/DDBJ databases">
        <title>Uncovering new skin microbiome diversity through culturing and metagenomics.</title>
        <authorList>
            <person name="Conlan S."/>
            <person name="Deming C."/>
            <person name="Nisc Comparative Sequencing Program N."/>
            <person name="Segre J.A."/>
        </authorList>
    </citation>
    <scope>NUCLEOTIDE SEQUENCE [LARGE SCALE GENOMIC DNA]</scope>
    <source>
        <strain evidence="2 3">ACRQZ</strain>
    </source>
</reference>